<evidence type="ECO:0000256" key="6">
    <source>
        <dbReference type="ARBA" id="ARBA00022801"/>
    </source>
</evidence>
<dbReference type="InterPro" id="IPR019199">
    <property type="entry name" value="Virulence_VapD/CRISPR_Cas2"/>
</dbReference>
<dbReference type="GO" id="GO:0004519">
    <property type="term" value="F:endonuclease activity"/>
    <property type="evidence" value="ECO:0007669"/>
    <property type="project" value="UniProtKB-KW"/>
</dbReference>
<comment type="subunit">
    <text evidence="9">Homodimer, forms a heterotetramer with a Cas1 homodimer.</text>
</comment>
<evidence type="ECO:0000256" key="9">
    <source>
        <dbReference type="HAMAP-Rule" id="MF_01471"/>
    </source>
</evidence>
<dbReference type="NCBIfam" id="TIGR01573">
    <property type="entry name" value="cas2"/>
    <property type="match status" value="1"/>
</dbReference>
<reference evidence="11" key="1">
    <citation type="journal article" date="2019" name="Int. J. Syst. Evol. Microbiol.">
        <title>The Global Catalogue of Microorganisms (GCM) 10K type strain sequencing project: providing services to taxonomists for standard genome sequencing and annotation.</title>
        <authorList>
            <consortium name="The Broad Institute Genomics Platform"/>
            <consortium name="The Broad Institute Genome Sequencing Center for Infectious Disease"/>
            <person name="Wu L."/>
            <person name="Ma J."/>
        </authorList>
    </citation>
    <scope>NUCLEOTIDE SEQUENCE [LARGE SCALE GENOMIC DNA]</scope>
    <source>
        <strain evidence="11">KCTC 52607</strain>
    </source>
</reference>
<dbReference type="InterPro" id="IPR021127">
    <property type="entry name" value="CRISPR_associated_Cas2"/>
</dbReference>
<dbReference type="HAMAP" id="MF_01471">
    <property type="entry name" value="Cas2"/>
    <property type="match status" value="1"/>
</dbReference>
<keyword evidence="8 9" id="KW-0051">Antiviral defense</keyword>
<keyword evidence="6 9" id="KW-0378">Hydrolase</keyword>
<sequence length="120" mass="13946">MARPEPSPRQPVQPWGWRSMWVIAMFDLPVDTKAARRAYARFRKDLLEDGFTMMQFSVYIRHCASIDNAELHTARMGARVPEKGEVRFLTMTDSQFSRIRVFVGKKRENTTPAPAQLQLF</sequence>
<evidence type="ECO:0000256" key="5">
    <source>
        <dbReference type="ARBA" id="ARBA00022759"/>
    </source>
</evidence>
<dbReference type="EC" id="3.1.-.-" evidence="9"/>
<gene>
    <name evidence="9 10" type="primary">cas2</name>
    <name evidence="10" type="ORF">ACFODU_00325</name>
</gene>
<evidence type="ECO:0000313" key="11">
    <source>
        <dbReference type="Proteomes" id="UP001595456"/>
    </source>
</evidence>
<evidence type="ECO:0000256" key="8">
    <source>
        <dbReference type="ARBA" id="ARBA00023118"/>
    </source>
</evidence>
<evidence type="ECO:0000256" key="3">
    <source>
        <dbReference type="ARBA" id="ARBA00022722"/>
    </source>
</evidence>
<evidence type="ECO:0000313" key="10">
    <source>
        <dbReference type="EMBL" id="MFC3096244.1"/>
    </source>
</evidence>
<keyword evidence="4 9" id="KW-0479">Metal-binding</keyword>
<dbReference type="EMBL" id="JBHRST010000001">
    <property type="protein sequence ID" value="MFC3096244.1"/>
    <property type="molecule type" value="Genomic_DNA"/>
</dbReference>
<dbReference type="SUPFAM" id="SSF143430">
    <property type="entry name" value="TTP0101/SSO1404-like"/>
    <property type="match status" value="1"/>
</dbReference>
<keyword evidence="3 9" id="KW-0540">Nuclease</keyword>
<dbReference type="Pfam" id="PF09827">
    <property type="entry name" value="CRISPR_Cas2"/>
    <property type="match status" value="1"/>
</dbReference>
<protein>
    <recommendedName>
        <fullName evidence="9">CRISPR-associated endoribonuclease Cas2</fullName>
        <ecNumber evidence="9">3.1.-.-</ecNumber>
    </recommendedName>
</protein>
<feature type="binding site" evidence="9">
    <location>
        <position position="27"/>
    </location>
    <ligand>
        <name>Mg(2+)</name>
        <dbReference type="ChEBI" id="CHEBI:18420"/>
        <note>catalytic</note>
    </ligand>
</feature>
<comment type="similarity">
    <text evidence="2 9">Belongs to the CRISPR-associated endoribonuclease Cas2 protein family.</text>
</comment>
<name>A0ABV7E0N2_9SPHN</name>
<evidence type="ECO:0000256" key="1">
    <source>
        <dbReference type="ARBA" id="ARBA00001946"/>
    </source>
</evidence>
<evidence type="ECO:0000256" key="4">
    <source>
        <dbReference type="ARBA" id="ARBA00022723"/>
    </source>
</evidence>
<comment type="caution">
    <text evidence="10">The sequence shown here is derived from an EMBL/GenBank/DDBJ whole genome shotgun (WGS) entry which is preliminary data.</text>
</comment>
<keyword evidence="5 9" id="KW-0255">Endonuclease</keyword>
<keyword evidence="7 9" id="KW-0460">Magnesium</keyword>
<comment type="cofactor">
    <cofactor evidence="1 9">
        <name>Mg(2+)</name>
        <dbReference type="ChEBI" id="CHEBI:18420"/>
    </cofactor>
</comment>
<proteinExistence type="inferred from homology"/>
<dbReference type="Proteomes" id="UP001595456">
    <property type="component" value="Unassembled WGS sequence"/>
</dbReference>
<evidence type="ECO:0000256" key="7">
    <source>
        <dbReference type="ARBA" id="ARBA00022842"/>
    </source>
</evidence>
<dbReference type="RefSeq" id="WP_336924746.1">
    <property type="nucleotide sequence ID" value="NZ_JBANRO010000002.1"/>
</dbReference>
<comment type="function">
    <text evidence="9">CRISPR (clustered regularly interspaced short palindromic repeat), is an adaptive immune system that provides protection against mobile genetic elements (viruses, transposable elements and conjugative plasmids). CRISPR clusters contain sequences complementary to antecedent mobile elements and target invading nucleic acids. CRISPR clusters are transcribed and processed into CRISPR RNA (crRNA). Functions as a ssRNA-specific endoribonuclease. Involved in the integration of spacer DNA into the CRISPR cassette.</text>
</comment>
<accession>A0ABV7E0N2</accession>
<evidence type="ECO:0000256" key="2">
    <source>
        <dbReference type="ARBA" id="ARBA00009959"/>
    </source>
</evidence>
<keyword evidence="11" id="KW-1185">Reference proteome</keyword>
<organism evidence="10 11">
    <name type="scientific">Alteraurantiacibacter palmitatis</name>
    <dbReference type="NCBI Taxonomy" id="2054628"/>
    <lineage>
        <taxon>Bacteria</taxon>
        <taxon>Pseudomonadati</taxon>
        <taxon>Pseudomonadota</taxon>
        <taxon>Alphaproteobacteria</taxon>
        <taxon>Sphingomonadales</taxon>
        <taxon>Erythrobacteraceae</taxon>
        <taxon>Alteraurantiacibacter</taxon>
    </lineage>
</organism>